<evidence type="ECO:0000313" key="2">
    <source>
        <dbReference type="EMBL" id="OHW63111.1"/>
    </source>
</evidence>
<evidence type="ECO:0000313" key="3">
    <source>
        <dbReference type="Proteomes" id="UP000180254"/>
    </source>
</evidence>
<dbReference type="Gene3D" id="1.10.10.10">
    <property type="entry name" value="Winged helix-like DNA-binding domain superfamily/Winged helix DNA-binding domain"/>
    <property type="match status" value="1"/>
</dbReference>
<organism evidence="2 3">
    <name type="scientific">Andreesenia angusta</name>
    <dbReference type="NCBI Taxonomy" id="39480"/>
    <lineage>
        <taxon>Bacteria</taxon>
        <taxon>Bacillati</taxon>
        <taxon>Bacillota</taxon>
        <taxon>Tissierellia</taxon>
        <taxon>Tissierellales</taxon>
        <taxon>Gottschalkiaceae</taxon>
        <taxon>Andreesenia</taxon>
    </lineage>
</organism>
<gene>
    <name evidence="2" type="ORF">EUAN_08950</name>
</gene>
<feature type="region of interest" description="Disordered" evidence="1">
    <location>
        <begin position="124"/>
        <end position="165"/>
    </location>
</feature>
<proteinExistence type="predicted"/>
<dbReference type="RefSeq" id="WP_071062054.1">
    <property type="nucleotide sequence ID" value="NZ_MKIE01000002.1"/>
</dbReference>
<evidence type="ECO:0008006" key="4">
    <source>
        <dbReference type="Google" id="ProtNLM"/>
    </source>
</evidence>
<feature type="compositionally biased region" description="Low complexity" evidence="1">
    <location>
        <begin position="124"/>
        <end position="151"/>
    </location>
</feature>
<dbReference type="Proteomes" id="UP000180254">
    <property type="component" value="Unassembled WGS sequence"/>
</dbReference>
<protein>
    <recommendedName>
        <fullName evidence="4">Replication initiation and membrane attachment</fullName>
    </recommendedName>
</protein>
<dbReference type="AlphaFoldDB" id="A0A1S1V918"/>
<feature type="region of interest" description="Disordered" evidence="1">
    <location>
        <begin position="241"/>
        <end position="276"/>
    </location>
</feature>
<comment type="caution">
    <text evidence="2">The sequence shown here is derived from an EMBL/GenBank/DDBJ whole genome shotgun (WGS) entry which is preliminary data.</text>
</comment>
<reference evidence="2 3" key="1">
    <citation type="submission" date="2016-09" db="EMBL/GenBank/DDBJ databases">
        <title>Genome sequence of Eubacterium angustum.</title>
        <authorList>
            <person name="Poehlein A."/>
            <person name="Daniel R."/>
        </authorList>
    </citation>
    <scope>NUCLEOTIDE SEQUENCE [LARGE SCALE GENOMIC DNA]</scope>
    <source>
        <strain evidence="2 3">DSM 1989</strain>
    </source>
</reference>
<dbReference type="Pfam" id="PF13730">
    <property type="entry name" value="HTH_36"/>
    <property type="match status" value="1"/>
</dbReference>
<evidence type="ECO:0000256" key="1">
    <source>
        <dbReference type="SAM" id="MobiDB-lite"/>
    </source>
</evidence>
<feature type="compositionally biased region" description="Basic and acidic residues" evidence="1">
    <location>
        <begin position="253"/>
        <end position="262"/>
    </location>
</feature>
<dbReference type="STRING" id="39480.EUAN_08950"/>
<dbReference type="InterPro" id="IPR036388">
    <property type="entry name" value="WH-like_DNA-bd_sf"/>
</dbReference>
<sequence>MKKVDRIKHPTGDIKQKGFGIIPKLVMQDTRLSVEAKAIYAYMASYAGAGDTAFPGVDLMIHHLGVSKKRFYRHRDDLEKLGYIQITKSRKGNRNASNVYELVQKLDFDSSRFDQYQNEQYQNDDGQNEQYQNDPPNSNSNKINSLNNNSPENHHHQKGDDDEEAPKGLVIDKELGELARLYQECIGQANSRTAFWLEEILKEYGFLWCKNALIRADEYGGRTKAYVRSILDTWKANGGMKLEVKSDGGNSESNKRTSKESGKSGISAEDAGVISL</sequence>
<accession>A0A1S1V918</accession>
<dbReference type="EMBL" id="MKIE01000002">
    <property type="protein sequence ID" value="OHW63111.1"/>
    <property type="molecule type" value="Genomic_DNA"/>
</dbReference>
<keyword evidence="3" id="KW-1185">Reference proteome</keyword>
<name>A0A1S1V918_9FIRM</name>